<feature type="domain" description="BioF2-like acetyltransferase" evidence="1">
    <location>
        <begin position="160"/>
        <end position="301"/>
    </location>
</feature>
<dbReference type="InterPro" id="IPR016181">
    <property type="entry name" value="Acyl_CoA_acyltransferase"/>
</dbReference>
<keyword evidence="3" id="KW-1185">Reference proteome</keyword>
<dbReference type="EMBL" id="BAAFZP010000001">
    <property type="protein sequence ID" value="GAB1581142.1"/>
    <property type="molecule type" value="Genomic_DNA"/>
</dbReference>
<dbReference type="InterPro" id="IPR038740">
    <property type="entry name" value="BioF2-like_GNAT_dom"/>
</dbReference>
<dbReference type="Gene3D" id="3.40.630.30">
    <property type="match status" value="1"/>
</dbReference>
<sequence>MLSGLAEMQSGDAIEIEILEDAGRIEAAWWDLWHRDPHATPFQSPAWLLPWRRYFAVGDDAILSFWEKDHLIGLLPLFEHEGQLLPWGAGTSDWLDGVFYPSLDPAALSRGIAALMQPVDLFQLRTGSPLLRMPVPWGWCEKAGPAESCAVLSLPMQPNKKMAQNLRYYRRRAARAGLGEPCRGTARDIDALADLHTRRWNGRDEPGIFADPRMLGWLREALAALEAAGLLRLYLLRNGSETLAALCAFGAKGRSYYYIGGFDPEHAALGLGTVLVGHAIEEAQREGHRSFDFLRGREPYKYHWGAVDEPTHGRQFIPPDREHADEQR</sequence>
<evidence type="ECO:0000313" key="2">
    <source>
        <dbReference type="EMBL" id="GAB1581142.1"/>
    </source>
</evidence>
<proteinExistence type="predicted"/>
<protein>
    <submittedName>
        <fullName evidence="2">GNAT family N-acetyltransferase</fullName>
    </submittedName>
</protein>
<organism evidence="2 3">
    <name type="scientific">Phyllobacterium phragmitis</name>
    <dbReference type="NCBI Taxonomy" id="2670329"/>
    <lineage>
        <taxon>Bacteria</taxon>
        <taxon>Pseudomonadati</taxon>
        <taxon>Pseudomonadota</taxon>
        <taxon>Alphaproteobacteria</taxon>
        <taxon>Hyphomicrobiales</taxon>
        <taxon>Phyllobacteriaceae</taxon>
        <taxon>Phyllobacterium</taxon>
    </lineage>
</organism>
<reference evidence="2 3" key="1">
    <citation type="submission" date="2024-10" db="EMBL/GenBank/DDBJ databases">
        <title>Isolation, draft genome sequencing and identification of Phyllobacterium sp. NSA23, isolated from leaf soil.</title>
        <authorList>
            <person name="Akita H."/>
        </authorList>
    </citation>
    <scope>NUCLEOTIDE SEQUENCE [LARGE SCALE GENOMIC DNA]</scope>
    <source>
        <strain evidence="2 3">NSA23</strain>
    </source>
</reference>
<evidence type="ECO:0000259" key="1">
    <source>
        <dbReference type="Pfam" id="PF13480"/>
    </source>
</evidence>
<evidence type="ECO:0000313" key="3">
    <source>
        <dbReference type="Proteomes" id="UP001628091"/>
    </source>
</evidence>
<dbReference type="Pfam" id="PF13480">
    <property type="entry name" value="Acetyltransf_6"/>
    <property type="match status" value="1"/>
</dbReference>
<comment type="caution">
    <text evidence="2">The sequence shown here is derived from an EMBL/GenBank/DDBJ whole genome shotgun (WGS) entry which is preliminary data.</text>
</comment>
<accession>A0ABQ0GWU5</accession>
<dbReference type="SUPFAM" id="SSF55729">
    <property type="entry name" value="Acyl-CoA N-acyltransferases (Nat)"/>
    <property type="match status" value="1"/>
</dbReference>
<dbReference type="Proteomes" id="UP001628091">
    <property type="component" value="Unassembled WGS sequence"/>
</dbReference>
<gene>
    <name evidence="2" type="ORF">PPNSA23_10850</name>
</gene>
<name>A0ABQ0GWU5_9HYPH</name>